<dbReference type="SUPFAM" id="SSF56954">
    <property type="entry name" value="Outer membrane efflux proteins (OEP)"/>
    <property type="match status" value="1"/>
</dbReference>
<comment type="similarity">
    <text evidence="2">Belongs to the outer membrane factor (OMF) (TC 1.B.17) family.</text>
</comment>
<dbReference type="Pfam" id="PF02321">
    <property type="entry name" value="OEP"/>
    <property type="match status" value="1"/>
</dbReference>
<keyword evidence="9" id="KW-0732">Signal</keyword>
<feature type="coiled-coil region" evidence="8">
    <location>
        <begin position="353"/>
        <end position="405"/>
    </location>
</feature>
<evidence type="ECO:0000313" key="10">
    <source>
        <dbReference type="EMBL" id="KGE84927.1"/>
    </source>
</evidence>
<gene>
    <name evidence="10" type="ORF">IX84_30820</name>
</gene>
<dbReference type="Proteomes" id="UP000029736">
    <property type="component" value="Unassembled WGS sequence"/>
</dbReference>
<dbReference type="OrthoDB" id="13803at2"/>
<evidence type="ECO:0000256" key="6">
    <source>
        <dbReference type="ARBA" id="ARBA00023136"/>
    </source>
</evidence>
<protein>
    <recommendedName>
        <fullName evidence="12">Transporter</fullName>
    </recommendedName>
</protein>
<dbReference type="AlphaFoldDB" id="A0A098S1C0"/>
<organism evidence="10 11">
    <name type="scientific">Phaeodactylibacter xiamenensis</name>
    <dbReference type="NCBI Taxonomy" id="1524460"/>
    <lineage>
        <taxon>Bacteria</taxon>
        <taxon>Pseudomonadati</taxon>
        <taxon>Bacteroidota</taxon>
        <taxon>Saprospiria</taxon>
        <taxon>Saprospirales</taxon>
        <taxon>Haliscomenobacteraceae</taxon>
        <taxon>Phaeodactylibacter</taxon>
    </lineage>
</organism>
<keyword evidence="4" id="KW-1134">Transmembrane beta strand</keyword>
<name>A0A098S1C0_9BACT</name>
<comment type="subcellular location">
    <subcellularLocation>
        <location evidence="1">Cell outer membrane</location>
    </subcellularLocation>
</comment>
<feature type="chain" id="PRO_5001939648" description="Transporter" evidence="9">
    <location>
        <begin position="19"/>
        <end position="461"/>
    </location>
</feature>
<dbReference type="InterPro" id="IPR003423">
    <property type="entry name" value="OMP_efflux"/>
</dbReference>
<dbReference type="RefSeq" id="WP_044230003.1">
    <property type="nucleotide sequence ID" value="NZ_JBKAGJ010000033.1"/>
</dbReference>
<dbReference type="GO" id="GO:0015288">
    <property type="term" value="F:porin activity"/>
    <property type="evidence" value="ECO:0007669"/>
    <property type="project" value="TreeGrafter"/>
</dbReference>
<keyword evidence="5" id="KW-0812">Transmembrane</keyword>
<keyword evidence="6" id="KW-0472">Membrane</keyword>
<sequence>MKLQIIFLLLLGALLAGKAQSPLDTYISQALQQNIRVQQQKLTLEAAKADLKLARQQLLPTLSVNARYSVAYGGRAFIIPVGDLVNPIYSNLNALNEVAASATPDYPTIPEYPAISNVEENFLRPTEQETVVRLQMPLYNQAILKNQRIHENLEAASRLSVEAYKRTLVKEVKVAYYSYLQARQGTQIVEQARDILQENLRTTQSLETHHKVTRDAVFQAQAELSSVEQQLVEAQTLEKVARGFFNTLLNRPLDTAIDSPAETPANTAYTDALEQATAQALSQREEFRQLAYYEAARDQEIQMAKGARLPSINLQADYGIQGTRYVVDDGAQFFLGSVVMNVPLFDAKTNTRVQQATIAQLQVEQERAAAEQQIQLQVLKAYYEMEAAQEQIKQAEAAYTAADQGFRLVRKKYEQGQANLLEFQQSRNQMTTAALQQSIARLQYQIRLANLEQATAAYPIP</sequence>
<evidence type="ECO:0008006" key="12">
    <source>
        <dbReference type="Google" id="ProtNLM"/>
    </source>
</evidence>
<evidence type="ECO:0000256" key="2">
    <source>
        <dbReference type="ARBA" id="ARBA00007613"/>
    </source>
</evidence>
<keyword evidence="3" id="KW-0813">Transport</keyword>
<proteinExistence type="inferred from homology"/>
<evidence type="ECO:0000256" key="1">
    <source>
        <dbReference type="ARBA" id="ARBA00004442"/>
    </source>
</evidence>
<dbReference type="STRING" id="1524460.IX84_30820"/>
<dbReference type="PANTHER" id="PTHR30026:SF21">
    <property type="entry name" value="SLR1270 PROTEIN"/>
    <property type="match status" value="1"/>
</dbReference>
<dbReference type="GO" id="GO:0009279">
    <property type="term" value="C:cell outer membrane"/>
    <property type="evidence" value="ECO:0007669"/>
    <property type="project" value="UniProtKB-SubCell"/>
</dbReference>
<reference evidence="10 11" key="1">
    <citation type="journal article" date="2014" name="Int. J. Syst. Evol. Microbiol.">
        <title>Phaeodactylibacter xiamenensis gen. nov., sp. nov., a member of the family Saprospiraceae isolated from the marine alga Phaeodactylum tricornutum.</title>
        <authorList>
            <person name="Chen Z.Jr."/>
            <person name="Lei X."/>
            <person name="Lai Q."/>
            <person name="Li Y."/>
            <person name="Zhang B."/>
            <person name="Zhang J."/>
            <person name="Zhang H."/>
            <person name="Yang L."/>
            <person name="Zheng W."/>
            <person name="Tian Y."/>
            <person name="Yu Z."/>
            <person name="Xu H.Jr."/>
            <person name="Zheng T."/>
        </authorList>
    </citation>
    <scope>NUCLEOTIDE SEQUENCE [LARGE SCALE GENOMIC DNA]</scope>
    <source>
        <strain evidence="10 11">KD52</strain>
    </source>
</reference>
<comment type="caution">
    <text evidence="10">The sequence shown here is derived from an EMBL/GenBank/DDBJ whole genome shotgun (WGS) entry which is preliminary data.</text>
</comment>
<dbReference type="PANTHER" id="PTHR30026">
    <property type="entry name" value="OUTER MEMBRANE PROTEIN TOLC"/>
    <property type="match status" value="1"/>
</dbReference>
<evidence type="ECO:0000313" key="11">
    <source>
        <dbReference type="Proteomes" id="UP000029736"/>
    </source>
</evidence>
<dbReference type="GO" id="GO:0015562">
    <property type="term" value="F:efflux transmembrane transporter activity"/>
    <property type="evidence" value="ECO:0007669"/>
    <property type="project" value="InterPro"/>
</dbReference>
<dbReference type="InterPro" id="IPR051906">
    <property type="entry name" value="TolC-like"/>
</dbReference>
<evidence type="ECO:0000256" key="8">
    <source>
        <dbReference type="SAM" id="Coils"/>
    </source>
</evidence>
<evidence type="ECO:0000256" key="9">
    <source>
        <dbReference type="SAM" id="SignalP"/>
    </source>
</evidence>
<dbReference type="GO" id="GO:1990281">
    <property type="term" value="C:efflux pump complex"/>
    <property type="evidence" value="ECO:0007669"/>
    <property type="project" value="TreeGrafter"/>
</dbReference>
<accession>A0A098S1C0</accession>
<dbReference type="EMBL" id="JPOS01000100">
    <property type="protein sequence ID" value="KGE84927.1"/>
    <property type="molecule type" value="Genomic_DNA"/>
</dbReference>
<keyword evidence="8" id="KW-0175">Coiled coil</keyword>
<dbReference type="Gene3D" id="1.20.1600.10">
    <property type="entry name" value="Outer membrane efflux proteins (OEP)"/>
    <property type="match status" value="1"/>
</dbReference>
<evidence type="ECO:0000256" key="7">
    <source>
        <dbReference type="ARBA" id="ARBA00023237"/>
    </source>
</evidence>
<evidence type="ECO:0000256" key="4">
    <source>
        <dbReference type="ARBA" id="ARBA00022452"/>
    </source>
</evidence>
<keyword evidence="7" id="KW-0998">Cell outer membrane</keyword>
<feature type="signal peptide" evidence="9">
    <location>
        <begin position="1"/>
        <end position="18"/>
    </location>
</feature>
<evidence type="ECO:0000256" key="5">
    <source>
        <dbReference type="ARBA" id="ARBA00022692"/>
    </source>
</evidence>
<evidence type="ECO:0000256" key="3">
    <source>
        <dbReference type="ARBA" id="ARBA00022448"/>
    </source>
</evidence>
<keyword evidence="11" id="KW-1185">Reference proteome</keyword>